<name>C5IHN5_9CAUD</name>
<keyword evidence="6" id="KW-1185">Reference proteome</keyword>
<dbReference type="KEGG" id="vg:7943927"/>
<dbReference type="GeneID" id="7943927"/>
<evidence type="ECO:0000256" key="1">
    <source>
        <dbReference type="ARBA" id="ARBA00007572"/>
    </source>
</evidence>
<evidence type="ECO:0000313" key="6">
    <source>
        <dbReference type="Proteomes" id="UP000001481"/>
    </source>
</evidence>
<dbReference type="GO" id="GO:0006281">
    <property type="term" value="P:DNA repair"/>
    <property type="evidence" value="ECO:0007669"/>
    <property type="project" value="InterPro"/>
</dbReference>
<keyword evidence="2 5" id="KW-0436">Ligase</keyword>
<gene>
    <name evidence="5" type="ORF">BcepIL02_gp43</name>
</gene>
<evidence type="ECO:0000313" key="5">
    <source>
        <dbReference type="EMBL" id="ACR15036.1"/>
    </source>
</evidence>
<dbReference type="SUPFAM" id="SSF56091">
    <property type="entry name" value="DNA ligase/mRNA capping enzyme, catalytic domain"/>
    <property type="match status" value="1"/>
</dbReference>
<dbReference type="Pfam" id="PF01068">
    <property type="entry name" value="DNA_ligase_A_M"/>
    <property type="match status" value="1"/>
</dbReference>
<dbReference type="GO" id="GO:0003910">
    <property type="term" value="F:DNA ligase (ATP) activity"/>
    <property type="evidence" value="ECO:0007669"/>
    <property type="project" value="InterPro"/>
</dbReference>
<comment type="similarity">
    <text evidence="1">Belongs to the ATP-dependent DNA ligase family.</text>
</comment>
<dbReference type="GO" id="GO:0006310">
    <property type="term" value="P:DNA recombination"/>
    <property type="evidence" value="ECO:0007669"/>
    <property type="project" value="InterPro"/>
</dbReference>
<accession>C5IHN5</accession>
<evidence type="ECO:0000256" key="2">
    <source>
        <dbReference type="ARBA" id="ARBA00022598"/>
    </source>
</evidence>
<dbReference type="PANTHER" id="PTHR45674:SF4">
    <property type="entry name" value="DNA LIGASE 1"/>
    <property type="match status" value="1"/>
</dbReference>
<dbReference type="GO" id="GO:0005524">
    <property type="term" value="F:ATP binding"/>
    <property type="evidence" value="ECO:0007669"/>
    <property type="project" value="InterPro"/>
</dbReference>
<reference evidence="5 6" key="1">
    <citation type="journal article" date="2011" name="J. Bacteriol.">
        <title>Genomes and Characterization of Phages Bcep22 and BcepIL02, Founders of a Novel Phage Type in Burkholderia cenocepacia.</title>
        <authorList>
            <person name="Gill J.J."/>
            <person name="Summer E.J."/>
            <person name="Russell W.K."/>
            <person name="Cologna S.M."/>
            <person name="Carlile T.M."/>
            <person name="Fuller A.C."/>
            <person name="Kitsopoulos K."/>
            <person name="Mebane L.M."/>
            <person name="Parkinson B.N."/>
            <person name="Sullivan D."/>
            <person name="Carmody L.A."/>
            <person name="Gonzalez C.F."/>
            <person name="Lipuma J.J."/>
            <person name="Young R."/>
        </authorList>
    </citation>
    <scope>NUCLEOTIDE SEQUENCE [LARGE SCALE GENOMIC DNA]</scope>
</reference>
<proteinExistence type="inferred from homology"/>
<dbReference type="InterPro" id="IPR050191">
    <property type="entry name" value="ATP-dep_DNA_ligase"/>
</dbReference>
<organism evidence="5 6">
    <name type="scientific">Burkholderia phage BcepIL02</name>
    <dbReference type="NCBI Taxonomy" id="2886898"/>
    <lineage>
        <taxon>Viruses</taxon>
        <taxon>Duplodnaviria</taxon>
        <taxon>Heunggongvirae</taxon>
        <taxon>Uroviricota</taxon>
        <taxon>Caudoviricetes</taxon>
        <taxon>Lessievirus</taxon>
        <taxon>Lessievirus bcepil02</taxon>
    </lineage>
</organism>
<sequence length="262" mass="29528">MLRSSSVVCDRVVSHCTAPLVQFPDREAPALARPPARDYLPGMLQRSARRTSGFIIPCQPTPAREPPSGPDWLHEIKHDGFRFQAIRDGARVRLLTRNENDWSKRYPAIVDAAAALPARSFVLDGEVVCCDGDGLAVFELLRSRRHDGEAFLYAFDLLELDGEDLRRVELEERKGRLERLLAGAPHGIRFNEHLIGDGPTIFRHACMIGAEGIVSKRRSSRYRSGRCDDWRKSKNPLSVAVRRESEEDWGGERSAMARRRSG</sequence>
<dbReference type="EMBL" id="FJ937737">
    <property type="protein sequence ID" value="ACR15036.1"/>
    <property type="molecule type" value="Genomic_DNA"/>
</dbReference>
<protein>
    <submittedName>
        <fullName evidence="5">DNA ligase</fullName>
    </submittedName>
</protein>
<dbReference type="PANTHER" id="PTHR45674">
    <property type="entry name" value="DNA LIGASE 1/3 FAMILY MEMBER"/>
    <property type="match status" value="1"/>
</dbReference>
<dbReference type="RefSeq" id="YP_002922715.1">
    <property type="nucleotide sequence ID" value="NC_012743.2"/>
</dbReference>
<dbReference type="InterPro" id="IPR012310">
    <property type="entry name" value="DNA_ligase_ATP-dep_cent"/>
</dbReference>
<evidence type="ECO:0000259" key="4">
    <source>
        <dbReference type="PROSITE" id="PS50160"/>
    </source>
</evidence>
<dbReference type="Gene3D" id="3.30.470.30">
    <property type="entry name" value="DNA ligase/mRNA capping enzyme"/>
    <property type="match status" value="1"/>
</dbReference>
<evidence type="ECO:0000256" key="3">
    <source>
        <dbReference type="SAM" id="MobiDB-lite"/>
    </source>
</evidence>
<dbReference type="Proteomes" id="UP000001481">
    <property type="component" value="Segment"/>
</dbReference>
<dbReference type="PROSITE" id="PS50160">
    <property type="entry name" value="DNA_LIGASE_A3"/>
    <property type="match status" value="1"/>
</dbReference>
<dbReference type="CDD" id="cd07906">
    <property type="entry name" value="Adenylation_DNA_ligase_LigD_LigC"/>
    <property type="match status" value="1"/>
</dbReference>
<feature type="region of interest" description="Disordered" evidence="3">
    <location>
        <begin position="237"/>
        <end position="262"/>
    </location>
</feature>
<feature type="domain" description="ATP-dependent DNA ligase family profile" evidence="4">
    <location>
        <begin position="143"/>
        <end position="234"/>
    </location>
</feature>
<dbReference type="Gene3D" id="3.30.1490.70">
    <property type="match status" value="1"/>
</dbReference>